<evidence type="ECO:0000313" key="2">
    <source>
        <dbReference type="Proteomes" id="UP000619041"/>
    </source>
</evidence>
<dbReference type="Proteomes" id="UP000619041">
    <property type="component" value="Unassembled WGS sequence"/>
</dbReference>
<comment type="caution">
    <text evidence="1">The sequence shown here is derived from an EMBL/GenBank/DDBJ whole genome shotgun (WGS) entry which is preliminary data.</text>
</comment>
<reference evidence="2" key="1">
    <citation type="journal article" date="2019" name="Int. J. Syst. Evol. Microbiol.">
        <title>The Global Catalogue of Microorganisms (GCM) 10K type strain sequencing project: providing services to taxonomists for standard genome sequencing and annotation.</title>
        <authorList>
            <consortium name="The Broad Institute Genomics Platform"/>
            <consortium name="The Broad Institute Genome Sequencing Center for Infectious Disease"/>
            <person name="Wu L."/>
            <person name="Ma J."/>
        </authorList>
    </citation>
    <scope>NUCLEOTIDE SEQUENCE [LARGE SCALE GENOMIC DNA]</scope>
    <source>
        <strain evidence="2">CGMCC 1.15959</strain>
    </source>
</reference>
<dbReference type="EMBL" id="BMKL01000001">
    <property type="protein sequence ID" value="GGD96434.1"/>
    <property type="molecule type" value="Genomic_DNA"/>
</dbReference>
<protein>
    <submittedName>
        <fullName evidence="1">Uncharacterized protein</fullName>
    </submittedName>
</protein>
<evidence type="ECO:0000313" key="1">
    <source>
        <dbReference type="EMBL" id="GGD96434.1"/>
    </source>
</evidence>
<organism evidence="1 2">
    <name type="scientific">Tsuneonella deserti</name>
    <dbReference type="NCBI Taxonomy" id="2035528"/>
    <lineage>
        <taxon>Bacteria</taxon>
        <taxon>Pseudomonadati</taxon>
        <taxon>Pseudomonadota</taxon>
        <taxon>Alphaproteobacteria</taxon>
        <taxon>Sphingomonadales</taxon>
        <taxon>Erythrobacteraceae</taxon>
        <taxon>Tsuneonella</taxon>
    </lineage>
</organism>
<keyword evidence="2" id="KW-1185">Reference proteome</keyword>
<sequence>MLVAPRLNHLVQNSASLYASSPAKPTTGQVPLINVELGLLVDMFGWSGAHEHAAALNGRYLDWGGVDKLVRAALKATSKT</sequence>
<gene>
    <name evidence="1" type="ORF">GCM10011515_15410</name>
</gene>
<accession>A0ABQ1S8U9</accession>
<proteinExistence type="predicted"/>
<name>A0ABQ1S8U9_9SPHN</name>